<name>A0A7U9JCM5_GEOTM</name>
<evidence type="ECO:0000313" key="3">
    <source>
        <dbReference type="EMBL" id="ESU72881.1"/>
    </source>
</evidence>
<dbReference type="Pfam" id="PF13477">
    <property type="entry name" value="Glyco_trans_4_2"/>
    <property type="match status" value="1"/>
</dbReference>
<dbReference type="InterPro" id="IPR050194">
    <property type="entry name" value="Glycosyltransferase_grp1"/>
</dbReference>
<gene>
    <name evidence="3" type="ORF">T260_05010</name>
</gene>
<dbReference type="InterPro" id="IPR028098">
    <property type="entry name" value="Glyco_trans_4-like_N"/>
</dbReference>
<feature type="domain" description="Glycosyltransferase subfamily 4-like N-terminal" evidence="2">
    <location>
        <begin position="19"/>
        <end position="153"/>
    </location>
</feature>
<keyword evidence="4" id="KW-1185">Reference proteome</keyword>
<reference evidence="3 4" key="1">
    <citation type="journal article" date="2014" name="Genome Announc.">
        <title>Draft Genome Sequence of Geobacillus thermopakistaniensis Strain MAS1.</title>
        <authorList>
            <person name="Siddiqui M.A."/>
            <person name="Rashid N."/>
            <person name="Ayyampalayam S."/>
            <person name="Whitman W.B."/>
        </authorList>
    </citation>
    <scope>NUCLEOTIDE SEQUENCE [LARGE SCALE GENOMIC DNA]</scope>
    <source>
        <strain evidence="3 4">MAS1</strain>
    </source>
</reference>
<dbReference type="PANTHER" id="PTHR45947:SF3">
    <property type="entry name" value="SULFOQUINOVOSYL TRANSFERASE SQD2"/>
    <property type="match status" value="1"/>
</dbReference>
<evidence type="ECO:0000259" key="2">
    <source>
        <dbReference type="Pfam" id="PF13477"/>
    </source>
</evidence>
<keyword evidence="3" id="KW-0808">Transferase</keyword>
<evidence type="ECO:0000259" key="1">
    <source>
        <dbReference type="Pfam" id="PF00534"/>
    </source>
</evidence>
<dbReference type="GO" id="GO:0016757">
    <property type="term" value="F:glycosyltransferase activity"/>
    <property type="evidence" value="ECO:0007669"/>
    <property type="project" value="InterPro"/>
</dbReference>
<organism evidence="3 4">
    <name type="scientific">Geobacillus thermopakistaniensis (strain MAS1)</name>
    <dbReference type="NCBI Taxonomy" id="1408282"/>
    <lineage>
        <taxon>Bacteria</taxon>
        <taxon>Bacillati</taxon>
        <taxon>Bacillota</taxon>
        <taxon>Bacilli</taxon>
        <taxon>Bacillales</taxon>
        <taxon>Anoxybacillaceae</taxon>
        <taxon>Geobacillus</taxon>
    </lineage>
</organism>
<feature type="domain" description="Glycosyl transferase family 1" evidence="1">
    <location>
        <begin position="187"/>
        <end position="345"/>
    </location>
</feature>
<accession>A0A7U9JCM5</accession>
<dbReference type="AlphaFoldDB" id="A0A7U9JCM5"/>
<evidence type="ECO:0000313" key="4">
    <source>
        <dbReference type="Proteomes" id="UP000018339"/>
    </source>
</evidence>
<sequence length="377" mass="42024">MGSESGKGERNVGGGPPMKVALLAPSKSIHTHKWARFYQTQGIDVKVVTFKDHYGPEQAKEVETVVLPKWLPGKLSYFSTVFSLKRLLASFRPDILHAHYASSYGLIGALAGYHPFYVSVWGRDVYQFPNANRWNRRMLEYTFQRADVICSTSRVMAKETGKYTDKPIEVTPFGVDVARFKPLPKQPKRTVTIGTVKALSDKYGIADLIRAFAIVHERHPQTELLIVGDGPQRSEYEELCARLGIQSVTTFAGKVPNEQVPLYINQMDIFAVPSTEDSESFGVAAVEAMACGVPVVVSNVGGLPEVVREGTTGLIVPKNSPEKLAEAFERLLLDERLRQRMGENGVNHVHEHYDWTENAMRMIRLYEQTLKGGGGSR</sequence>
<dbReference type="Pfam" id="PF00534">
    <property type="entry name" value="Glycos_transf_1"/>
    <property type="match status" value="1"/>
</dbReference>
<protein>
    <submittedName>
        <fullName evidence="3">Glycosyl transferase family 1</fullName>
    </submittedName>
</protein>
<dbReference type="SUPFAM" id="SSF53756">
    <property type="entry name" value="UDP-Glycosyltransferase/glycogen phosphorylase"/>
    <property type="match status" value="1"/>
</dbReference>
<dbReference type="InterPro" id="IPR001296">
    <property type="entry name" value="Glyco_trans_1"/>
</dbReference>
<proteinExistence type="predicted"/>
<dbReference type="EMBL" id="AYSF01000034">
    <property type="protein sequence ID" value="ESU72881.1"/>
    <property type="molecule type" value="Genomic_DNA"/>
</dbReference>
<comment type="caution">
    <text evidence="3">The sequence shown here is derived from an EMBL/GenBank/DDBJ whole genome shotgun (WGS) entry which is preliminary data.</text>
</comment>
<dbReference type="Gene3D" id="3.40.50.2000">
    <property type="entry name" value="Glycogen Phosphorylase B"/>
    <property type="match status" value="2"/>
</dbReference>
<dbReference type="PANTHER" id="PTHR45947">
    <property type="entry name" value="SULFOQUINOVOSYL TRANSFERASE SQD2"/>
    <property type="match status" value="1"/>
</dbReference>
<dbReference type="Proteomes" id="UP000018339">
    <property type="component" value="Unassembled WGS sequence"/>
</dbReference>